<organism evidence="1 2">
    <name type="scientific">Marasmiellus scandens</name>
    <dbReference type="NCBI Taxonomy" id="2682957"/>
    <lineage>
        <taxon>Eukaryota</taxon>
        <taxon>Fungi</taxon>
        <taxon>Dikarya</taxon>
        <taxon>Basidiomycota</taxon>
        <taxon>Agaricomycotina</taxon>
        <taxon>Agaricomycetes</taxon>
        <taxon>Agaricomycetidae</taxon>
        <taxon>Agaricales</taxon>
        <taxon>Marasmiineae</taxon>
        <taxon>Omphalotaceae</taxon>
        <taxon>Marasmiellus</taxon>
    </lineage>
</organism>
<name>A0ABR1JLZ7_9AGAR</name>
<reference evidence="1 2" key="1">
    <citation type="submission" date="2024-01" db="EMBL/GenBank/DDBJ databases">
        <title>A draft genome for the cacao thread blight pathogen Marasmiellus scandens.</title>
        <authorList>
            <person name="Baruah I.K."/>
            <person name="Leung J."/>
            <person name="Bukari Y."/>
            <person name="Amoako-Attah I."/>
            <person name="Meinhardt L.W."/>
            <person name="Bailey B.A."/>
            <person name="Cohen S.P."/>
        </authorList>
    </citation>
    <scope>NUCLEOTIDE SEQUENCE [LARGE SCALE GENOMIC DNA]</scope>
    <source>
        <strain evidence="1 2">GH-19</strain>
    </source>
</reference>
<protein>
    <submittedName>
        <fullName evidence="1">Uncharacterized protein</fullName>
    </submittedName>
</protein>
<dbReference type="EMBL" id="JBANRG010000009">
    <property type="protein sequence ID" value="KAK7463485.1"/>
    <property type="molecule type" value="Genomic_DNA"/>
</dbReference>
<keyword evidence="2" id="KW-1185">Reference proteome</keyword>
<sequence length="145" mass="16993">MPESKLTVASMFLQSQKDTLQHLMQQSTPVQSIVKQEVSELSESHGHALPHLCERVYCMGNSSLRNMIMQELRRPFSPQSLTAHEEQQMIVHRIRTINWHLRLLSRDTVLDQREYSRNQYRSILLELERTSLQLLLEDMGIMDCS</sequence>
<proteinExistence type="predicted"/>
<evidence type="ECO:0000313" key="2">
    <source>
        <dbReference type="Proteomes" id="UP001498398"/>
    </source>
</evidence>
<comment type="caution">
    <text evidence="1">The sequence shown here is derived from an EMBL/GenBank/DDBJ whole genome shotgun (WGS) entry which is preliminary data.</text>
</comment>
<evidence type="ECO:0000313" key="1">
    <source>
        <dbReference type="EMBL" id="KAK7463485.1"/>
    </source>
</evidence>
<accession>A0ABR1JLZ7</accession>
<gene>
    <name evidence="1" type="ORF">VKT23_006833</name>
</gene>
<dbReference type="Proteomes" id="UP001498398">
    <property type="component" value="Unassembled WGS sequence"/>
</dbReference>